<evidence type="ECO:0000256" key="7">
    <source>
        <dbReference type="NCBIfam" id="TIGR00126"/>
    </source>
</evidence>
<sequence length="304" mass="33327">MSNAVMTFPDRRLSPAIDQVGVEERAARFCTRSLKKETKLSGLRLAVTMLDVTTLEGADSVGKVRQMCAKAMRPLPEDPSVGPAAAVCVYPRMVKVAAKAVEGSGVKVASVATAFPSGQMRLKERLAEIRYCVNEGADEIDMVISRGQFLQGEYRAIFDEVAKCKEACGEAHLKVILETGELATYDQVRWASDISMAAGADFIKTSTGKVSPAATLPVTLVMLQAIEDFYERTGRMVGMKPAGGISNAKLALQYLVMVREVLGEKWLNNEWFRFGASSLTNDLLMQIRKQETGRYQSGDYFTKD</sequence>
<evidence type="ECO:0000256" key="3">
    <source>
        <dbReference type="ARBA" id="ARBA00012515"/>
    </source>
</evidence>
<reference evidence="8" key="2">
    <citation type="submission" date="2020-09" db="EMBL/GenBank/DDBJ databases">
        <authorList>
            <person name="Sun Q."/>
            <person name="Kim S."/>
        </authorList>
    </citation>
    <scope>NUCLEOTIDE SEQUENCE</scope>
    <source>
        <strain evidence="8">KCTC 12988</strain>
    </source>
</reference>
<dbReference type="Pfam" id="PF01791">
    <property type="entry name" value="DeoC"/>
    <property type="match status" value="1"/>
</dbReference>
<keyword evidence="4" id="KW-0456">Lyase</keyword>
<dbReference type="PIRSF" id="PIRSF001357">
    <property type="entry name" value="DeoC"/>
    <property type="match status" value="1"/>
</dbReference>
<dbReference type="PANTHER" id="PTHR10889:SF3">
    <property type="entry name" value="DEOXYRIBOSE-PHOSPHATE ALDOLASE"/>
    <property type="match status" value="1"/>
</dbReference>
<comment type="pathway">
    <text evidence="1">Carbohydrate degradation; 2-deoxy-D-ribose 1-phosphate degradation; D-glyceraldehyde 3-phosphate and acetaldehyde from 2-deoxy-alpha-D-ribose 1-phosphate: step 2/2.</text>
</comment>
<comment type="similarity">
    <text evidence="2">Belongs to the DeoC/FbaB aldolase family. DeoC type 2 subfamily.</text>
</comment>
<dbReference type="InterPro" id="IPR013785">
    <property type="entry name" value="Aldolase_TIM"/>
</dbReference>
<comment type="caution">
    <text evidence="8">The sequence shown here is derived from an EMBL/GenBank/DDBJ whole genome shotgun (WGS) entry which is preliminary data.</text>
</comment>
<name>A0A918WN67_9BACT</name>
<dbReference type="SUPFAM" id="SSF51569">
    <property type="entry name" value="Aldolase"/>
    <property type="match status" value="1"/>
</dbReference>
<dbReference type="EMBL" id="BMXI01000013">
    <property type="protein sequence ID" value="GHC60725.1"/>
    <property type="molecule type" value="Genomic_DNA"/>
</dbReference>
<evidence type="ECO:0000256" key="4">
    <source>
        <dbReference type="ARBA" id="ARBA00023239"/>
    </source>
</evidence>
<accession>A0A918WN67</accession>
<dbReference type="PANTHER" id="PTHR10889">
    <property type="entry name" value="DEOXYRIBOSE-PHOSPHATE ALDOLASE"/>
    <property type="match status" value="1"/>
</dbReference>
<reference evidence="8" key="1">
    <citation type="journal article" date="2014" name="Int. J. Syst. Evol. Microbiol.">
        <title>Complete genome sequence of Corynebacterium casei LMG S-19264T (=DSM 44701T), isolated from a smear-ripened cheese.</title>
        <authorList>
            <consortium name="US DOE Joint Genome Institute (JGI-PGF)"/>
            <person name="Walter F."/>
            <person name="Albersmeier A."/>
            <person name="Kalinowski J."/>
            <person name="Ruckert C."/>
        </authorList>
    </citation>
    <scope>NUCLEOTIDE SEQUENCE</scope>
    <source>
        <strain evidence="8">KCTC 12988</strain>
    </source>
</reference>
<evidence type="ECO:0000256" key="6">
    <source>
        <dbReference type="ARBA" id="ARBA00048791"/>
    </source>
</evidence>
<proteinExistence type="inferred from homology"/>
<evidence type="ECO:0000256" key="2">
    <source>
        <dbReference type="ARBA" id="ARBA00009473"/>
    </source>
</evidence>
<dbReference type="NCBIfam" id="TIGR00126">
    <property type="entry name" value="deoC"/>
    <property type="match status" value="1"/>
</dbReference>
<dbReference type="AlphaFoldDB" id="A0A918WN67"/>
<evidence type="ECO:0000256" key="1">
    <source>
        <dbReference type="ARBA" id="ARBA00004816"/>
    </source>
</evidence>
<dbReference type="GO" id="GO:0016052">
    <property type="term" value="P:carbohydrate catabolic process"/>
    <property type="evidence" value="ECO:0007669"/>
    <property type="project" value="TreeGrafter"/>
</dbReference>
<dbReference type="GO" id="GO:0004139">
    <property type="term" value="F:deoxyribose-phosphate aldolase activity"/>
    <property type="evidence" value="ECO:0007669"/>
    <property type="project" value="UniProtKB-UniRule"/>
</dbReference>
<evidence type="ECO:0000313" key="9">
    <source>
        <dbReference type="Proteomes" id="UP000644507"/>
    </source>
</evidence>
<dbReference type="CDD" id="cd00959">
    <property type="entry name" value="DeoC"/>
    <property type="match status" value="1"/>
</dbReference>
<dbReference type="GO" id="GO:0009264">
    <property type="term" value="P:deoxyribonucleotide catabolic process"/>
    <property type="evidence" value="ECO:0007669"/>
    <property type="project" value="UniProtKB-UniRule"/>
</dbReference>
<gene>
    <name evidence="8" type="primary">deoC</name>
    <name evidence="8" type="ORF">GCM10007100_30160</name>
</gene>
<dbReference type="EC" id="4.1.2.4" evidence="3 7"/>
<dbReference type="Proteomes" id="UP000644507">
    <property type="component" value="Unassembled WGS sequence"/>
</dbReference>
<keyword evidence="9" id="KW-1185">Reference proteome</keyword>
<dbReference type="InterPro" id="IPR011343">
    <property type="entry name" value="DeoC"/>
</dbReference>
<protein>
    <recommendedName>
        <fullName evidence="3 7">Deoxyribose-phosphate aldolase</fullName>
        <ecNumber evidence="3 7">4.1.2.4</ecNumber>
    </recommendedName>
</protein>
<dbReference type="InterPro" id="IPR002915">
    <property type="entry name" value="DeoC/FbaB/LacD_aldolase"/>
</dbReference>
<comment type="catalytic activity">
    <reaction evidence="6">
        <text>2-deoxy-D-ribose 5-phosphate = D-glyceraldehyde 3-phosphate + acetaldehyde</text>
        <dbReference type="Rhea" id="RHEA:12821"/>
        <dbReference type="ChEBI" id="CHEBI:15343"/>
        <dbReference type="ChEBI" id="CHEBI:59776"/>
        <dbReference type="ChEBI" id="CHEBI:62877"/>
        <dbReference type="EC" id="4.1.2.4"/>
    </reaction>
</comment>
<evidence type="ECO:0000313" key="8">
    <source>
        <dbReference type="EMBL" id="GHC60725.1"/>
    </source>
</evidence>
<organism evidence="8 9">
    <name type="scientific">Roseibacillus persicicus</name>
    <dbReference type="NCBI Taxonomy" id="454148"/>
    <lineage>
        <taxon>Bacteria</taxon>
        <taxon>Pseudomonadati</taxon>
        <taxon>Verrucomicrobiota</taxon>
        <taxon>Verrucomicrobiia</taxon>
        <taxon>Verrucomicrobiales</taxon>
        <taxon>Verrucomicrobiaceae</taxon>
        <taxon>Roseibacillus</taxon>
    </lineage>
</organism>
<dbReference type="GO" id="GO:0005737">
    <property type="term" value="C:cytoplasm"/>
    <property type="evidence" value="ECO:0007669"/>
    <property type="project" value="InterPro"/>
</dbReference>
<dbReference type="Gene3D" id="3.20.20.70">
    <property type="entry name" value="Aldolase class I"/>
    <property type="match status" value="1"/>
</dbReference>
<dbReference type="SMART" id="SM01133">
    <property type="entry name" value="DeoC"/>
    <property type="match status" value="1"/>
</dbReference>
<evidence type="ECO:0000256" key="5">
    <source>
        <dbReference type="ARBA" id="ARBA00023270"/>
    </source>
</evidence>
<keyword evidence="5" id="KW-0704">Schiff base</keyword>